<dbReference type="eggNOG" id="ENOG502RXHE">
    <property type="taxonomic scope" value="Eukaryota"/>
</dbReference>
<dbReference type="HOGENOM" id="CLU_103810_0_0_1"/>
<dbReference type="PANTHER" id="PTHR28186:SF1">
    <property type="entry name" value="MEIOTICALLY UP-REGULATED GENE 9 PROTEIN"/>
    <property type="match status" value="1"/>
</dbReference>
<sequence length="187" mass="21325">MAIFRSKSKAQGDARVSRYEDEDFKVHTANVHDPILSAVNEQQPFEQAADRSFHRRPSYLSNESQDLKDIFGNPIRQADISNPTRSRNERPLDTIRGFEYSITGDVSYRDQLESSRLGWGFHEDFPHYNMARVNEGEYGEPQASYSRPVANFDGGNQTVFQAGNYSATSLQAEQKPKKKGLFGRKKK</sequence>
<reference evidence="4" key="2">
    <citation type="journal article" date="2012" name="G3 (Bethesda)">
        <title>Pichia sorbitophila, an interspecies yeast hybrid reveals early steps of genome resolution following polyploidization.</title>
        <authorList>
            <person name="Leh Louis V."/>
            <person name="Despons L."/>
            <person name="Friedrich A."/>
            <person name="Martin T."/>
            <person name="Durrens P."/>
            <person name="Casaregola S."/>
            <person name="Neuveglise C."/>
            <person name="Fairhead C."/>
            <person name="Marck C."/>
            <person name="Cruz J.A."/>
            <person name="Straub M.L."/>
            <person name="Kugler V."/>
            <person name="Sacerdot C."/>
            <person name="Uzunov Z."/>
            <person name="Thierry A."/>
            <person name="Weiss S."/>
            <person name="Bleykasten C."/>
            <person name="De Montigny J."/>
            <person name="Jacques N."/>
            <person name="Jung P."/>
            <person name="Lemaire M."/>
            <person name="Mallet S."/>
            <person name="Morel G."/>
            <person name="Richard G.F."/>
            <person name="Sarkar A."/>
            <person name="Savel G."/>
            <person name="Schacherer J."/>
            <person name="Seret M.L."/>
            <person name="Talla E."/>
            <person name="Samson G."/>
            <person name="Jubin C."/>
            <person name="Poulain J."/>
            <person name="Vacherie B."/>
            <person name="Barbe V."/>
            <person name="Pelletier E."/>
            <person name="Sherman D.J."/>
            <person name="Westhof E."/>
            <person name="Weissenbach J."/>
            <person name="Baret P.V."/>
            <person name="Wincker P."/>
            <person name="Gaillardin C."/>
            <person name="Dujon B."/>
            <person name="Souciet J.L."/>
        </authorList>
    </citation>
    <scope>NUCLEOTIDE SEQUENCE [LARGE SCALE GENOMIC DNA]</scope>
    <source>
        <strain evidence="4">ATCC MYA-4447 / BCRC 22081 / CBS 7064 / NBRC 10061 / NRRL Y-12695</strain>
    </source>
</reference>
<dbReference type="InterPro" id="IPR018809">
    <property type="entry name" value="DUF2406"/>
</dbReference>
<dbReference type="EMBL" id="FO082048">
    <property type="protein sequence ID" value="CCE84875.1"/>
    <property type="molecule type" value="Genomic_DNA"/>
</dbReference>
<evidence type="ECO:0000256" key="1">
    <source>
        <dbReference type="SAM" id="MobiDB-lite"/>
    </source>
</evidence>
<dbReference type="FunCoup" id="G8Y8T0">
    <property type="interactions" value="97"/>
</dbReference>
<reference evidence="2" key="1">
    <citation type="submission" date="2011-10" db="EMBL/GenBank/DDBJ databases">
        <authorList>
            <person name="Genoscope - CEA"/>
        </authorList>
    </citation>
    <scope>NUCLEOTIDE SEQUENCE</scope>
</reference>
<feature type="region of interest" description="Disordered" evidence="1">
    <location>
        <begin position="166"/>
        <end position="187"/>
    </location>
</feature>
<evidence type="ECO:0000313" key="3">
    <source>
        <dbReference type="EMBL" id="CCE84875.1"/>
    </source>
</evidence>
<evidence type="ECO:0000313" key="2">
    <source>
        <dbReference type="EMBL" id="CCE83844.1"/>
    </source>
</evidence>
<accession>G8Y8T0</accession>
<keyword evidence="4" id="KW-1185">Reference proteome</keyword>
<feature type="compositionally biased region" description="Basic residues" evidence="1">
    <location>
        <begin position="176"/>
        <end position="187"/>
    </location>
</feature>
<dbReference type="OrthoDB" id="5330253at2759"/>
<dbReference type="AlphaFoldDB" id="G8Y8T0"/>
<dbReference type="Proteomes" id="UP000005222">
    <property type="component" value="Chromosome K"/>
</dbReference>
<dbReference type="Proteomes" id="UP000005222">
    <property type="component" value="Chromosome L"/>
</dbReference>
<gene>
    <name evidence="2" type="primary">Piso0_004434</name>
    <name evidence="2" type="ORF">GNLVRS01_PISO0K16796g</name>
    <name evidence="3" type="ORF">GNLVRS01_PISO0L16797g</name>
</gene>
<name>G8Y8T0_PICSO</name>
<proteinExistence type="predicted"/>
<protein>
    <submittedName>
        <fullName evidence="2">Piso0_004434 protein</fullName>
    </submittedName>
</protein>
<organism evidence="2 4">
    <name type="scientific">Pichia sorbitophila (strain ATCC MYA-4447 / BCRC 22081 / CBS 7064 / NBRC 10061 / NRRL Y-12695)</name>
    <name type="common">Hybrid yeast</name>
    <dbReference type="NCBI Taxonomy" id="559304"/>
    <lineage>
        <taxon>Eukaryota</taxon>
        <taxon>Fungi</taxon>
        <taxon>Dikarya</taxon>
        <taxon>Ascomycota</taxon>
        <taxon>Saccharomycotina</taxon>
        <taxon>Pichiomycetes</taxon>
        <taxon>Debaryomycetaceae</taxon>
        <taxon>Millerozyma</taxon>
    </lineage>
</organism>
<evidence type="ECO:0000313" key="4">
    <source>
        <dbReference type="Proteomes" id="UP000005222"/>
    </source>
</evidence>
<dbReference type="InParanoid" id="G8Y8T0"/>
<dbReference type="PANTHER" id="PTHR28186">
    <property type="entry name" value="MEIOTICALLY UP-REGULATED GENE 9 PROTEIN"/>
    <property type="match status" value="1"/>
</dbReference>
<dbReference type="EMBL" id="FO082049">
    <property type="protein sequence ID" value="CCE83844.1"/>
    <property type="molecule type" value="Genomic_DNA"/>
</dbReference>
<dbReference type="Pfam" id="PF10295">
    <property type="entry name" value="DUF2406"/>
    <property type="match status" value="1"/>
</dbReference>